<dbReference type="RefSeq" id="XP_064663215.1">
    <property type="nucleotide sequence ID" value="XM_064798888.1"/>
</dbReference>
<feature type="domain" description="DUF7587" evidence="2">
    <location>
        <begin position="31"/>
        <end position="132"/>
    </location>
</feature>
<comment type="caution">
    <text evidence="3">The sequence shown here is derived from an EMBL/GenBank/DDBJ whole genome shotgun (WGS) entry which is preliminary data.</text>
</comment>
<evidence type="ECO:0000313" key="4">
    <source>
        <dbReference type="Proteomes" id="UP001337655"/>
    </source>
</evidence>
<evidence type="ECO:0000256" key="1">
    <source>
        <dbReference type="SAM" id="MobiDB-lite"/>
    </source>
</evidence>
<sequence>MAVPSRPQPEATAPGLPDHVRGQLEEISRRTPRYLFRFHHSRSGGDAKLNTREAIITHADLHGNFPDSVYDLPLERLRELVTAHLSNQDCDSPFSSWSHSLNFVLARCAANVPGGSMSILDTKKLPARNTVLYTAAMKPVIGAKVNFWEYLCFGTVVSGEAHRIVSYERLLRRGSEFFPARELPVGHPHPGFYQILSEKDVLEQAKHVVELFDDHFRLPVTIFLLAHHYADIPEGLTRTLRPADVPVEWCDDPAIIKKGYALAYPYLDATIAIDCFRNLVSKFRPEMKMSGAARMAHVKQLKWRANMDILIDELRSETEEEEEEEEEEILDASSDGDDRGEKILTITDDSGRSVPATPRQKKELKRLRIDMIWWPEKQEQHSNEVREDEDTNAEMTDVADDEFCTS</sequence>
<dbReference type="GeneID" id="89922975"/>
<dbReference type="Proteomes" id="UP001337655">
    <property type="component" value="Unassembled WGS sequence"/>
</dbReference>
<protein>
    <recommendedName>
        <fullName evidence="2">DUF7587 domain-containing protein</fullName>
    </recommendedName>
</protein>
<name>A0AAV9PNQ6_9PEZI</name>
<gene>
    <name evidence="3" type="ORF">LTR77_001627</name>
</gene>
<dbReference type="Pfam" id="PF24494">
    <property type="entry name" value="DUF7587"/>
    <property type="match status" value="1"/>
</dbReference>
<feature type="compositionally biased region" description="Acidic residues" evidence="1">
    <location>
        <begin position="318"/>
        <end position="330"/>
    </location>
</feature>
<evidence type="ECO:0000313" key="3">
    <source>
        <dbReference type="EMBL" id="KAK5174546.1"/>
    </source>
</evidence>
<keyword evidence="4" id="KW-1185">Reference proteome</keyword>
<dbReference type="EMBL" id="JAVRRT010000002">
    <property type="protein sequence ID" value="KAK5174546.1"/>
    <property type="molecule type" value="Genomic_DNA"/>
</dbReference>
<dbReference type="InterPro" id="IPR056009">
    <property type="entry name" value="DUF7587"/>
</dbReference>
<organism evidence="3 4">
    <name type="scientific">Saxophila tyrrhenica</name>
    <dbReference type="NCBI Taxonomy" id="1690608"/>
    <lineage>
        <taxon>Eukaryota</taxon>
        <taxon>Fungi</taxon>
        <taxon>Dikarya</taxon>
        <taxon>Ascomycota</taxon>
        <taxon>Pezizomycotina</taxon>
        <taxon>Dothideomycetes</taxon>
        <taxon>Dothideomycetidae</taxon>
        <taxon>Mycosphaerellales</taxon>
        <taxon>Extremaceae</taxon>
        <taxon>Saxophila</taxon>
    </lineage>
</organism>
<proteinExistence type="predicted"/>
<feature type="region of interest" description="Disordered" evidence="1">
    <location>
        <begin position="316"/>
        <end position="362"/>
    </location>
</feature>
<feature type="region of interest" description="Disordered" evidence="1">
    <location>
        <begin position="1"/>
        <end position="22"/>
    </location>
</feature>
<reference evidence="3 4" key="1">
    <citation type="submission" date="2023-08" db="EMBL/GenBank/DDBJ databases">
        <title>Black Yeasts Isolated from many extreme environments.</title>
        <authorList>
            <person name="Coleine C."/>
            <person name="Stajich J.E."/>
            <person name="Selbmann L."/>
        </authorList>
    </citation>
    <scope>NUCLEOTIDE SEQUENCE [LARGE SCALE GENOMIC DNA]</scope>
    <source>
        <strain evidence="3 4">CCFEE 5935</strain>
    </source>
</reference>
<accession>A0AAV9PNQ6</accession>
<evidence type="ECO:0000259" key="2">
    <source>
        <dbReference type="Pfam" id="PF24494"/>
    </source>
</evidence>
<feature type="region of interest" description="Disordered" evidence="1">
    <location>
        <begin position="377"/>
        <end position="406"/>
    </location>
</feature>
<dbReference type="AlphaFoldDB" id="A0AAV9PNQ6"/>
<feature type="compositionally biased region" description="Acidic residues" evidence="1">
    <location>
        <begin position="386"/>
        <end position="406"/>
    </location>
</feature>